<evidence type="ECO:0000313" key="1">
    <source>
        <dbReference type="EMBL" id="SER82810.1"/>
    </source>
</evidence>
<name>A0A1H9SCR7_9PSED</name>
<accession>A0A1H9SCR7</accession>
<sequence>MNSRAVLLNDSTLELVEHYHDDPHLGGELNVERVTLMTREVVLGFAPRHSEGFATRAVDNDDALFVWGASRTSLDAQVLMFPSLSHT</sequence>
<dbReference type="Proteomes" id="UP000199221">
    <property type="component" value="Unassembled WGS sequence"/>
</dbReference>
<organism evidence="1 2">
    <name type="scientific">Pseudomonas soli</name>
    <dbReference type="NCBI Taxonomy" id="1306993"/>
    <lineage>
        <taxon>Bacteria</taxon>
        <taxon>Pseudomonadati</taxon>
        <taxon>Pseudomonadota</taxon>
        <taxon>Gammaproteobacteria</taxon>
        <taxon>Pseudomonadales</taxon>
        <taxon>Pseudomonadaceae</taxon>
        <taxon>Pseudomonas</taxon>
    </lineage>
</organism>
<evidence type="ECO:0000313" key="2">
    <source>
        <dbReference type="Proteomes" id="UP000199221"/>
    </source>
</evidence>
<reference evidence="1 2" key="1">
    <citation type="submission" date="2016-10" db="EMBL/GenBank/DDBJ databases">
        <authorList>
            <person name="de Groot N.N."/>
        </authorList>
    </citation>
    <scope>NUCLEOTIDE SEQUENCE [LARGE SCALE GENOMIC DNA]</scope>
    <source>
        <strain evidence="1 2">LMG 27941</strain>
    </source>
</reference>
<gene>
    <name evidence="1" type="ORF">SAMN05216230_1131</name>
</gene>
<dbReference type="AlphaFoldDB" id="A0A1H9SCR7"/>
<protein>
    <submittedName>
        <fullName evidence="1">Uncharacterized protein</fullName>
    </submittedName>
</protein>
<dbReference type="EMBL" id="FOEQ01000013">
    <property type="protein sequence ID" value="SER82810.1"/>
    <property type="molecule type" value="Genomic_DNA"/>
</dbReference>
<proteinExistence type="predicted"/>